<organism evidence="9 10">
    <name type="scientific">Puniceibacterium antarcticum</name>
    <dbReference type="NCBI Taxonomy" id="1206336"/>
    <lineage>
        <taxon>Bacteria</taxon>
        <taxon>Pseudomonadati</taxon>
        <taxon>Pseudomonadota</taxon>
        <taxon>Alphaproteobacteria</taxon>
        <taxon>Rhodobacterales</taxon>
        <taxon>Paracoccaceae</taxon>
        <taxon>Puniceibacterium</taxon>
    </lineage>
</organism>
<dbReference type="EMBL" id="AWWI01000170">
    <property type="protein sequence ID" value="PIL17142.1"/>
    <property type="molecule type" value="Genomic_DNA"/>
</dbReference>
<accession>A0A2G8R6J2</accession>
<evidence type="ECO:0000256" key="6">
    <source>
        <dbReference type="ARBA" id="ARBA00023136"/>
    </source>
</evidence>
<evidence type="ECO:0000256" key="5">
    <source>
        <dbReference type="ARBA" id="ARBA00022989"/>
    </source>
</evidence>
<feature type="transmembrane region" description="Helical" evidence="7">
    <location>
        <begin position="140"/>
        <end position="160"/>
    </location>
</feature>
<feature type="transmembrane region" description="Helical" evidence="7">
    <location>
        <begin position="100"/>
        <end position="119"/>
    </location>
</feature>
<keyword evidence="6 7" id="KW-0472">Membrane</keyword>
<dbReference type="OrthoDB" id="9807402at2"/>
<comment type="subcellular location">
    <subcellularLocation>
        <location evidence="1 7">Cell membrane</location>
        <topology evidence="1 7">Multi-pass membrane protein</topology>
    </subcellularLocation>
</comment>
<feature type="transmembrane region" description="Helical" evidence="7">
    <location>
        <begin position="272"/>
        <end position="298"/>
    </location>
</feature>
<dbReference type="PROSITE" id="PS50928">
    <property type="entry name" value="ABC_TM1"/>
    <property type="match status" value="1"/>
</dbReference>
<comment type="similarity">
    <text evidence="7">Belongs to the binding-protein-dependent transport system permease family.</text>
</comment>
<gene>
    <name evidence="9" type="ORF">P775_24770</name>
</gene>
<dbReference type="InterPro" id="IPR045621">
    <property type="entry name" value="BPD_transp_1_N"/>
</dbReference>
<proteinExistence type="inferred from homology"/>
<keyword evidence="3" id="KW-1003">Cell membrane</keyword>
<keyword evidence="5 7" id="KW-1133">Transmembrane helix</keyword>
<dbReference type="Proteomes" id="UP000231259">
    <property type="component" value="Unassembled WGS sequence"/>
</dbReference>
<dbReference type="Pfam" id="PF00528">
    <property type="entry name" value="BPD_transp_1"/>
    <property type="match status" value="1"/>
</dbReference>
<dbReference type="SUPFAM" id="SSF161098">
    <property type="entry name" value="MetI-like"/>
    <property type="match status" value="1"/>
</dbReference>
<dbReference type="GO" id="GO:0055085">
    <property type="term" value="P:transmembrane transport"/>
    <property type="evidence" value="ECO:0007669"/>
    <property type="project" value="InterPro"/>
</dbReference>
<dbReference type="CDD" id="cd06261">
    <property type="entry name" value="TM_PBP2"/>
    <property type="match status" value="1"/>
</dbReference>
<dbReference type="InterPro" id="IPR000515">
    <property type="entry name" value="MetI-like"/>
</dbReference>
<feature type="transmembrane region" description="Helical" evidence="7">
    <location>
        <begin position="226"/>
        <end position="252"/>
    </location>
</feature>
<feature type="domain" description="ABC transmembrane type-1" evidence="8">
    <location>
        <begin position="94"/>
        <end position="291"/>
    </location>
</feature>
<dbReference type="Pfam" id="PF19300">
    <property type="entry name" value="BPD_transp_1_N"/>
    <property type="match status" value="1"/>
</dbReference>
<keyword evidence="2 7" id="KW-0813">Transport</keyword>
<dbReference type="InterPro" id="IPR035906">
    <property type="entry name" value="MetI-like_sf"/>
</dbReference>
<dbReference type="AlphaFoldDB" id="A0A2G8R6J2"/>
<dbReference type="GO" id="GO:0005886">
    <property type="term" value="C:plasma membrane"/>
    <property type="evidence" value="ECO:0007669"/>
    <property type="project" value="UniProtKB-SubCell"/>
</dbReference>
<evidence type="ECO:0000256" key="3">
    <source>
        <dbReference type="ARBA" id="ARBA00022475"/>
    </source>
</evidence>
<name>A0A2G8R6J2_9RHOB</name>
<evidence type="ECO:0000256" key="2">
    <source>
        <dbReference type="ARBA" id="ARBA00022448"/>
    </source>
</evidence>
<keyword evidence="4 7" id="KW-0812">Transmembrane</keyword>
<evidence type="ECO:0000256" key="1">
    <source>
        <dbReference type="ARBA" id="ARBA00004651"/>
    </source>
</evidence>
<dbReference type="RefSeq" id="WP_099913298.1">
    <property type="nucleotide sequence ID" value="NZ_AWWI01000170.1"/>
</dbReference>
<evidence type="ECO:0000259" key="8">
    <source>
        <dbReference type="PROSITE" id="PS50928"/>
    </source>
</evidence>
<evidence type="ECO:0000256" key="4">
    <source>
        <dbReference type="ARBA" id="ARBA00022692"/>
    </source>
</evidence>
<sequence length="305" mass="33111">MARYLLSRLLGGAATLLAVLTFVFLLVRFSGDPVRLMLPDQATAQDVAAMRHALGLDASLPVQYISFLRSALQGDLGISLRQGRPALEIVLERMPATLELALISFTIGFFVAVALAVISEVSGSKRLHTAILWVATARQSVPPFLFGILLVLIFSVKMNILPAIGRNDWKSYVIPVATIASFEVALYLRLIGSAFEEMRASDWVRTARAKGISRPRLVMGHMLPNALLPVITVAGVNLGVLIGGLVVLETVFNWPGLGRLIIDSVSQRDFPVVQAGVLMIACAFVVINLLVDFIYAALDPRVRHS</sequence>
<dbReference type="Gene3D" id="1.10.3720.10">
    <property type="entry name" value="MetI-like"/>
    <property type="match status" value="1"/>
</dbReference>
<evidence type="ECO:0000313" key="9">
    <source>
        <dbReference type="EMBL" id="PIL17142.1"/>
    </source>
</evidence>
<protein>
    <recommendedName>
        <fullName evidence="8">ABC transmembrane type-1 domain-containing protein</fullName>
    </recommendedName>
</protein>
<comment type="caution">
    <text evidence="9">The sequence shown here is derived from an EMBL/GenBank/DDBJ whole genome shotgun (WGS) entry which is preliminary data.</text>
</comment>
<dbReference type="PANTHER" id="PTHR43163">
    <property type="entry name" value="DIPEPTIDE TRANSPORT SYSTEM PERMEASE PROTEIN DPPB-RELATED"/>
    <property type="match status" value="1"/>
</dbReference>
<keyword evidence="10" id="KW-1185">Reference proteome</keyword>
<feature type="transmembrane region" description="Helical" evidence="7">
    <location>
        <begin position="172"/>
        <end position="191"/>
    </location>
</feature>
<evidence type="ECO:0000256" key="7">
    <source>
        <dbReference type="RuleBase" id="RU363032"/>
    </source>
</evidence>
<reference evidence="9 10" key="1">
    <citation type="submission" date="2013-09" db="EMBL/GenBank/DDBJ databases">
        <title>Genome sequencing of Phaeobacter antarcticus sp. nov. SM1211.</title>
        <authorList>
            <person name="Zhang X.-Y."/>
            <person name="Liu C."/>
            <person name="Chen X.-L."/>
            <person name="Xie B.-B."/>
            <person name="Qin Q.-L."/>
            <person name="Rong J.-C."/>
            <person name="Zhang Y.-Z."/>
        </authorList>
    </citation>
    <scope>NUCLEOTIDE SEQUENCE [LARGE SCALE GENOMIC DNA]</scope>
    <source>
        <strain evidence="9 10">SM1211</strain>
    </source>
</reference>
<evidence type="ECO:0000313" key="10">
    <source>
        <dbReference type="Proteomes" id="UP000231259"/>
    </source>
</evidence>
<dbReference type="PANTHER" id="PTHR43163:SF6">
    <property type="entry name" value="DIPEPTIDE TRANSPORT SYSTEM PERMEASE PROTEIN DPPB-RELATED"/>
    <property type="match status" value="1"/>
</dbReference>